<keyword evidence="1" id="KW-0732">Signal</keyword>
<dbReference type="PANTHER" id="PTHR10900">
    <property type="entry name" value="PERIOSTIN-RELATED"/>
    <property type="match status" value="1"/>
</dbReference>
<dbReference type="SMART" id="SM00554">
    <property type="entry name" value="FAS1"/>
    <property type="match status" value="1"/>
</dbReference>
<evidence type="ECO:0000256" key="1">
    <source>
        <dbReference type="SAM" id="SignalP"/>
    </source>
</evidence>
<dbReference type="PROSITE" id="PS50213">
    <property type="entry name" value="FAS1"/>
    <property type="match status" value="1"/>
</dbReference>
<dbReference type="Pfam" id="PF02469">
    <property type="entry name" value="Fasciclin"/>
    <property type="match status" value="1"/>
</dbReference>
<gene>
    <name evidence="3" type="ORF">HEQ75_22040</name>
</gene>
<evidence type="ECO:0000313" key="4">
    <source>
        <dbReference type="Proteomes" id="UP000787635"/>
    </source>
</evidence>
<dbReference type="EMBL" id="JAAVNE010000048">
    <property type="protein sequence ID" value="NKC33559.1"/>
    <property type="molecule type" value="Genomic_DNA"/>
</dbReference>
<organism evidence="3 4">
    <name type="scientific">Falsiroseomonas selenitidurans</name>
    <dbReference type="NCBI Taxonomy" id="2716335"/>
    <lineage>
        <taxon>Bacteria</taxon>
        <taxon>Pseudomonadati</taxon>
        <taxon>Pseudomonadota</taxon>
        <taxon>Alphaproteobacteria</taxon>
        <taxon>Acetobacterales</taxon>
        <taxon>Roseomonadaceae</taxon>
        <taxon>Falsiroseomonas</taxon>
    </lineage>
</organism>
<feature type="signal peptide" evidence="1">
    <location>
        <begin position="1"/>
        <end position="23"/>
    </location>
</feature>
<comment type="caution">
    <text evidence="3">The sequence shown here is derived from an EMBL/GenBank/DDBJ whole genome shotgun (WGS) entry which is preliminary data.</text>
</comment>
<feature type="chain" id="PRO_5046285118" evidence="1">
    <location>
        <begin position="24"/>
        <end position="202"/>
    </location>
</feature>
<dbReference type="InterPro" id="IPR000782">
    <property type="entry name" value="FAS1_domain"/>
</dbReference>
<feature type="domain" description="FAS1" evidence="2">
    <location>
        <begin position="36"/>
        <end position="200"/>
    </location>
</feature>
<proteinExistence type="predicted"/>
<dbReference type="RefSeq" id="WP_168034284.1">
    <property type="nucleotide sequence ID" value="NZ_JAAVNE010000048.1"/>
</dbReference>
<protein>
    <submittedName>
        <fullName evidence="3">Fasciclin domain-containing protein</fullName>
    </submittedName>
</protein>
<dbReference type="InterPro" id="IPR006311">
    <property type="entry name" value="TAT_signal"/>
</dbReference>
<keyword evidence="4" id="KW-1185">Reference proteome</keyword>
<evidence type="ECO:0000259" key="2">
    <source>
        <dbReference type="PROSITE" id="PS50213"/>
    </source>
</evidence>
<dbReference type="Gene3D" id="2.30.180.10">
    <property type="entry name" value="FAS1 domain"/>
    <property type="match status" value="1"/>
</dbReference>
<dbReference type="InterPro" id="IPR036378">
    <property type="entry name" value="FAS1_dom_sf"/>
</dbReference>
<dbReference type="PROSITE" id="PS51318">
    <property type="entry name" value="TAT"/>
    <property type="match status" value="1"/>
</dbReference>
<dbReference type="InterPro" id="IPR050904">
    <property type="entry name" value="Adhesion/Biosynth-related"/>
</dbReference>
<name>A0ABX1E8L5_9PROT</name>
<reference evidence="3 4" key="1">
    <citation type="submission" date="2020-03" db="EMBL/GenBank/DDBJ databases">
        <title>Roseomonas selenitidurans sp. nov. isolated from urban soil.</title>
        <authorList>
            <person name="Liu H."/>
        </authorList>
    </citation>
    <scope>NUCLEOTIDE SEQUENCE [LARGE SCALE GENOMIC DNA]</scope>
    <source>
        <strain evidence="3 4">BU-1</strain>
    </source>
</reference>
<dbReference type="Proteomes" id="UP000787635">
    <property type="component" value="Unassembled WGS sequence"/>
</dbReference>
<dbReference type="SUPFAM" id="SSF82153">
    <property type="entry name" value="FAS1 domain"/>
    <property type="match status" value="1"/>
</dbReference>
<sequence length="202" mass="20908">MIQTRMLRRGFLALGGVAAGSLAAPALLRAQTVPATATLADTMAGDNRFSRFLDLITRAHLVEDFRSAQPMTVFAPTDAAFNSAPAGILADLAGTSGGSGENRSDPDISRLSALINYHILPGAFRASDLMGENRRLRTRNGSDLAISGTGGALTLQNPSPGGQTGGFRAGGINIATQPARVVQANIQASNGVIHAVDQVLFP</sequence>
<accession>A0ABX1E8L5</accession>
<dbReference type="PANTHER" id="PTHR10900:SF77">
    <property type="entry name" value="FI19380P1"/>
    <property type="match status" value="1"/>
</dbReference>
<evidence type="ECO:0000313" key="3">
    <source>
        <dbReference type="EMBL" id="NKC33559.1"/>
    </source>
</evidence>